<dbReference type="RefSeq" id="XP_029120807.1">
    <property type="nucleotide sequence ID" value="XM_029264974.1"/>
</dbReference>
<keyword evidence="4" id="KW-1185">Reference proteome</keyword>
<protein>
    <recommendedName>
        <fullName evidence="1">peptidylprolyl isomerase</fullName>
        <ecNumber evidence="1">5.2.1.8</ecNumber>
    </recommendedName>
</protein>
<keyword evidence="1" id="KW-0697">Rotamase</keyword>
<dbReference type="Gene3D" id="3.10.50.40">
    <property type="match status" value="1"/>
</dbReference>
<dbReference type="InterPro" id="IPR046357">
    <property type="entry name" value="PPIase_dom_sf"/>
</dbReference>
<feature type="domain" description="PPIase FKBP-type" evidence="3">
    <location>
        <begin position="59"/>
        <end position="150"/>
    </location>
</feature>
<dbReference type="OrthoDB" id="433738at2759"/>
<feature type="chain" id="PRO_5035449814" description="peptidylprolyl isomerase" evidence="2">
    <location>
        <begin position="17"/>
        <end position="160"/>
    </location>
</feature>
<feature type="signal peptide" evidence="2">
    <location>
        <begin position="1"/>
        <end position="16"/>
    </location>
</feature>
<dbReference type="AlphaFoldDB" id="A0A8N4I971"/>
<dbReference type="PROSITE" id="PS50059">
    <property type="entry name" value="FKBP_PPIASE"/>
    <property type="match status" value="1"/>
</dbReference>
<keyword evidence="2" id="KW-0732">Signal</keyword>
<evidence type="ECO:0000313" key="4">
    <source>
        <dbReference type="Proteomes" id="UP000504607"/>
    </source>
</evidence>
<dbReference type="Pfam" id="PF00254">
    <property type="entry name" value="FKBP_C"/>
    <property type="match status" value="1"/>
</dbReference>
<evidence type="ECO:0000259" key="3">
    <source>
        <dbReference type="PROSITE" id="PS50059"/>
    </source>
</evidence>
<name>A0A8N4I971_ELAGV</name>
<dbReference type="EC" id="5.2.1.8" evidence="1"/>
<evidence type="ECO:0000313" key="5">
    <source>
        <dbReference type="RefSeq" id="XP_029120807.1"/>
    </source>
</evidence>
<comment type="catalytic activity">
    <reaction evidence="1">
        <text>[protein]-peptidylproline (omega=180) = [protein]-peptidylproline (omega=0)</text>
        <dbReference type="Rhea" id="RHEA:16237"/>
        <dbReference type="Rhea" id="RHEA-COMP:10747"/>
        <dbReference type="Rhea" id="RHEA-COMP:10748"/>
        <dbReference type="ChEBI" id="CHEBI:83833"/>
        <dbReference type="ChEBI" id="CHEBI:83834"/>
        <dbReference type="EC" id="5.2.1.8"/>
    </reaction>
</comment>
<dbReference type="InterPro" id="IPR001179">
    <property type="entry name" value="PPIase_FKBP_dom"/>
</dbReference>
<accession>A0A8N4I971</accession>
<gene>
    <name evidence="5" type="primary">LOC105046603</name>
</gene>
<reference evidence="5" key="1">
    <citation type="submission" date="2025-08" db="UniProtKB">
        <authorList>
            <consortium name="RefSeq"/>
        </authorList>
    </citation>
    <scope>IDENTIFICATION</scope>
</reference>
<proteinExistence type="predicted"/>
<organism evidence="4 5">
    <name type="scientific">Elaeis guineensis var. tenera</name>
    <name type="common">Oil palm</name>
    <dbReference type="NCBI Taxonomy" id="51953"/>
    <lineage>
        <taxon>Eukaryota</taxon>
        <taxon>Viridiplantae</taxon>
        <taxon>Streptophyta</taxon>
        <taxon>Embryophyta</taxon>
        <taxon>Tracheophyta</taxon>
        <taxon>Spermatophyta</taxon>
        <taxon>Magnoliopsida</taxon>
        <taxon>Liliopsida</taxon>
        <taxon>Arecaceae</taxon>
        <taxon>Arecoideae</taxon>
        <taxon>Cocoseae</taxon>
        <taxon>Elaeidinae</taxon>
        <taxon>Elaeis</taxon>
    </lineage>
</organism>
<dbReference type="GO" id="GO:0003755">
    <property type="term" value="F:peptidyl-prolyl cis-trans isomerase activity"/>
    <property type="evidence" value="ECO:0007669"/>
    <property type="project" value="UniProtKB-KW"/>
</dbReference>
<dbReference type="Proteomes" id="UP000504607">
    <property type="component" value="Chromosome 6"/>
</dbReference>
<keyword evidence="1 5" id="KW-0413">Isomerase</keyword>
<evidence type="ECO:0000256" key="1">
    <source>
        <dbReference type="PROSITE-ProRule" id="PRU00277"/>
    </source>
</evidence>
<evidence type="ECO:0000256" key="2">
    <source>
        <dbReference type="SAM" id="SignalP"/>
    </source>
</evidence>
<dbReference type="SUPFAM" id="SSF54534">
    <property type="entry name" value="FKBP-like"/>
    <property type="match status" value="1"/>
</dbReference>
<sequence length="160" mass="18546">MVQMMMITSSLRVLQLCVMNLSEMTKVPRKLTMRWRSFTRKSRSKSLRRVMVKSQQNLRHSFLMHYRACVENSSHKFEDGWSSDRLNLSWEKKKTEMTGLSIGVASMKNGERALLHVGWELGYRKEASFSFPNVPPMADPLYEVGLIGYDEPKKGKPKVT</sequence>